<dbReference type="AlphaFoldDB" id="A0A6C0BSU2"/>
<name>A0A6C0BSU2_9ZZZZ</name>
<reference evidence="1" key="1">
    <citation type="journal article" date="2020" name="Nature">
        <title>Giant virus diversity and host interactions through global metagenomics.</title>
        <authorList>
            <person name="Schulz F."/>
            <person name="Roux S."/>
            <person name="Paez-Espino D."/>
            <person name="Jungbluth S."/>
            <person name="Walsh D.A."/>
            <person name="Denef V.J."/>
            <person name="McMahon K.D."/>
            <person name="Konstantinidis K.T."/>
            <person name="Eloe-Fadrosh E.A."/>
            <person name="Kyrpides N.C."/>
            <person name="Woyke T."/>
        </authorList>
    </citation>
    <scope>NUCLEOTIDE SEQUENCE</scope>
    <source>
        <strain evidence="1">GVMAG-M-3300018416-45</strain>
    </source>
</reference>
<accession>A0A6C0BSU2</accession>
<protein>
    <submittedName>
        <fullName evidence="1">Uncharacterized protein</fullName>
    </submittedName>
</protein>
<evidence type="ECO:0000313" key="1">
    <source>
        <dbReference type="EMBL" id="QHS94639.1"/>
    </source>
</evidence>
<sequence length="97" mass="11916">MASFPDMYQNYLIRERYYMRYAKLTRKIRKHLEEGMSWCEDPMSIMLISLSYEQQDTYIDTGERDANSLFYYKLNQMIQKRCRLWTMIEMIEASLII</sequence>
<proteinExistence type="predicted"/>
<dbReference type="EMBL" id="MN739228">
    <property type="protein sequence ID" value="QHS94639.1"/>
    <property type="molecule type" value="Genomic_DNA"/>
</dbReference>
<organism evidence="1">
    <name type="scientific">viral metagenome</name>
    <dbReference type="NCBI Taxonomy" id="1070528"/>
    <lineage>
        <taxon>unclassified sequences</taxon>
        <taxon>metagenomes</taxon>
        <taxon>organismal metagenomes</taxon>
    </lineage>
</organism>